<name>A0A967C210_9PROT</name>
<organism evidence="1 2">
    <name type="scientific">Pelagibius litoralis</name>
    <dbReference type="NCBI Taxonomy" id="374515"/>
    <lineage>
        <taxon>Bacteria</taxon>
        <taxon>Pseudomonadati</taxon>
        <taxon>Pseudomonadota</taxon>
        <taxon>Alphaproteobacteria</taxon>
        <taxon>Rhodospirillales</taxon>
        <taxon>Rhodovibrionaceae</taxon>
        <taxon>Pelagibius</taxon>
    </lineage>
</organism>
<dbReference type="RefSeq" id="WP_167223012.1">
    <property type="nucleotide sequence ID" value="NZ_JAAQPH010000004.1"/>
</dbReference>
<dbReference type="Proteomes" id="UP000761264">
    <property type="component" value="Unassembled WGS sequence"/>
</dbReference>
<evidence type="ECO:0000313" key="1">
    <source>
        <dbReference type="EMBL" id="NIA68446.1"/>
    </source>
</evidence>
<sequence>MTNDNSWDYLSADEAECSQAFMEELSSQSWAAGLVADIKRNGGITRKNKGRLFELRFAYSLHRVGIQPSYEIPGEGKSTLDFGFTSGDQEWAVELMRLEETAAIKESTRKFQQGSDVAISSLLLHTGASDPRQSPEAETLKAIERICQKCERDDRPIKFPRPSGALHTILVDSRELFFGPDHYDCIHIALGGEYVPENVRHFWQGNVISGVFNKRTSLHGARYAQERVHFIGFVNEQSYQFEEFGKVIRLVANPNLFADDEAARAAVAKWPLQSVDLL</sequence>
<reference evidence="1" key="1">
    <citation type="submission" date="2020-03" db="EMBL/GenBank/DDBJ databases">
        <title>Genome of Pelagibius litoralis DSM 21314T.</title>
        <authorList>
            <person name="Wang G."/>
        </authorList>
    </citation>
    <scope>NUCLEOTIDE SEQUENCE</scope>
    <source>
        <strain evidence="1">DSM 21314</strain>
    </source>
</reference>
<gene>
    <name evidence="1" type="ORF">HBA54_07555</name>
</gene>
<comment type="caution">
    <text evidence="1">The sequence shown here is derived from an EMBL/GenBank/DDBJ whole genome shotgun (WGS) entry which is preliminary data.</text>
</comment>
<keyword evidence="2" id="KW-1185">Reference proteome</keyword>
<dbReference type="EMBL" id="JAAQPH010000004">
    <property type="protein sequence ID" value="NIA68446.1"/>
    <property type="molecule type" value="Genomic_DNA"/>
</dbReference>
<proteinExistence type="predicted"/>
<evidence type="ECO:0000313" key="2">
    <source>
        <dbReference type="Proteomes" id="UP000761264"/>
    </source>
</evidence>
<accession>A0A967C210</accession>
<evidence type="ECO:0008006" key="3">
    <source>
        <dbReference type="Google" id="ProtNLM"/>
    </source>
</evidence>
<protein>
    <recommendedName>
        <fullName evidence="3">Restriction endonuclease</fullName>
    </recommendedName>
</protein>
<dbReference type="AlphaFoldDB" id="A0A967C210"/>